<dbReference type="SUPFAM" id="SSF160246">
    <property type="entry name" value="EspE N-terminal domain-like"/>
    <property type="match status" value="6"/>
</dbReference>
<feature type="transmembrane region" description="Helical" evidence="8">
    <location>
        <begin position="1346"/>
        <end position="1365"/>
    </location>
</feature>
<dbReference type="Gene3D" id="3.30.300.160">
    <property type="entry name" value="Type II secretion system, protein E, N-terminal domain"/>
    <property type="match status" value="3"/>
</dbReference>
<reference evidence="11" key="1">
    <citation type="submission" date="2020-02" db="EMBL/GenBank/DDBJ databases">
        <authorList>
            <person name="Meier V. D."/>
        </authorList>
    </citation>
    <scope>NUCLEOTIDE SEQUENCE</scope>
    <source>
        <strain evidence="11">AVDCRST_MAG77</strain>
    </source>
</reference>
<sequence>MARIGAAEERGAAYAAPILPPPVAPGSAPGVSGVPDALGAPTAAQRWRGVLHPWADPPDGELLTLAPASWWQEHQALPVMLDQYGLLVATAAPPGDSVVAELQRYTHHPVETVSAAPDEVAFWLDVLQARLTWAEAVARGLAALFNEMGLHVIQERPLRGASGQSLSVEQVMDAFGLTEDVAMDGLALQARLPQLRPEKYAISEVNAALLPREIAASLRVVPLVVRPGMAIVAGPQVLSRPFAARLANLAGLEVRYAVCSPVAFQETFATLYGSTGSATGGAAAPAPPGRVRGRAAPQARAQAPAGGAVSARGGWQRGDGDAILAEMERLGVLDARRLDAVRHVARAFREEPLATALRLQYVTAQEVQHARAAALGMAVLEDARARVDRQLAARAAPALWRRWKCFPAGHDGGAVVLGCSAPLDDAQAPLIQHLLGASAIEPRFVEPDQLACALEDLPDPLAPPYTVEDHFEESGVLRPGQVSAARRASQRNETSLVQTLRSTGVVGDTDVVEALALATHQPWIRLDRYSPPEEVRTLLPEALARSERLVAIARRGMDLLVAPLEPRLAPRELLVDLGRATDLDVRAVLAVTEDPDALLARWYAGASAGVPGAYEELGRFLVRRGLLSPGQVQAAWRRLERGAGTLDQALAERDLLSPEAAASAIATFLSLPMAHLEASLEESEVVDPLGQLRREMVWRDPVDHAIARLAPGQVAQRCGAIPFAEDADTVQVAFANPLDEAAVADMEVALGRPVRPFVATRRAVELAQRRVYATKSIGEFLAQRGTITQAQLRRALDVHDMAGVRLGQALVNLGFVAEEELCAALAEQAGLPFFDLHAVAPDPDLAALLPMELQRTRGVIPLYDDGEAIVVACDDLPEACGLDEIEPLLGRPLRPVIVTESALDEALNALHGEAYLDHAASHLLTRSPDDSARWVLSQAQKRFFIGLLVTLTAAFVASPRITSTVLVSLSTLFYVSFAVYKFYLAYRAVQHTLEVETTAEELAAMDDRHPPVYTILVPVYREAEVFPILAKAIERLDYPKAKLDVKILLEEDDGQTIGVARSSRLPSHFKLVVVPQGHPKGKPKACNYGLIHAKGKYVVIYDAEDIPEPDQLKKAIVAFQKGSANLMCVQAKLNYFNRDQNMLTRWFTTEYSMWFDLFLPGLDASGAPIPLGGTSNHFKTERLRELGAWDPYNVTEDADLGIRRFKAGGTTAVIDSTTYEEANSDVYNWIRQRSRWVKGYIQTYLVHMRHPVRLWRAVGPHAFISFQLVVGGTFFGFLVNPIFWVLTALWFTVKWAFIEQIFPGAIYYIGCFGLYFGNFAFTYLNVAGCLRRGYDDMVKYALLSPLYWALMSVAAWKGFLQLFYAPSYWEKTNHGLYKGPVPSSGLPAGATGAPQSPRAVPAT</sequence>
<dbReference type="CDD" id="cd06427">
    <property type="entry name" value="CESA_like_2"/>
    <property type="match status" value="1"/>
</dbReference>
<evidence type="ECO:0000256" key="4">
    <source>
        <dbReference type="ARBA" id="ARBA00022692"/>
    </source>
</evidence>
<dbReference type="SUPFAM" id="SSF53448">
    <property type="entry name" value="Nucleotide-diphospho-sugar transferases"/>
    <property type="match status" value="1"/>
</dbReference>
<dbReference type="Pfam" id="PF05157">
    <property type="entry name" value="MshEN"/>
    <property type="match status" value="6"/>
</dbReference>
<accession>A0A6J4HS83</accession>
<dbReference type="GO" id="GO:0016757">
    <property type="term" value="F:glycosyltransferase activity"/>
    <property type="evidence" value="ECO:0007669"/>
    <property type="project" value="UniProtKB-KW"/>
</dbReference>
<evidence type="ECO:0000259" key="9">
    <source>
        <dbReference type="Pfam" id="PF05157"/>
    </source>
</evidence>
<keyword evidence="5 8" id="KW-1133">Transmembrane helix</keyword>
<keyword evidence="2" id="KW-0328">Glycosyltransferase</keyword>
<proteinExistence type="predicted"/>
<feature type="domain" description="Type II secretion system protein GspE N-terminal" evidence="9">
    <location>
        <begin position="191"/>
        <end position="277"/>
    </location>
</feature>
<dbReference type="Gene3D" id="1.10.40.70">
    <property type="match status" value="1"/>
</dbReference>
<dbReference type="PANTHER" id="PTHR43867:SF2">
    <property type="entry name" value="CELLULOSE SYNTHASE CATALYTIC SUBUNIT A [UDP-FORMING]"/>
    <property type="match status" value="1"/>
</dbReference>
<feature type="transmembrane region" description="Helical" evidence="8">
    <location>
        <begin position="1254"/>
        <end position="1275"/>
    </location>
</feature>
<dbReference type="InterPro" id="IPR029044">
    <property type="entry name" value="Nucleotide-diphossugar_trans"/>
</dbReference>
<feature type="transmembrane region" description="Helical" evidence="8">
    <location>
        <begin position="1305"/>
        <end position="1326"/>
    </location>
</feature>
<evidence type="ECO:0000256" key="1">
    <source>
        <dbReference type="ARBA" id="ARBA00004141"/>
    </source>
</evidence>
<dbReference type="EMBL" id="CADCTC010000061">
    <property type="protein sequence ID" value="CAA9229679.1"/>
    <property type="molecule type" value="Genomic_DNA"/>
</dbReference>
<evidence type="ECO:0000259" key="10">
    <source>
        <dbReference type="Pfam" id="PF13632"/>
    </source>
</evidence>
<evidence type="ECO:0000256" key="5">
    <source>
        <dbReference type="ARBA" id="ARBA00022989"/>
    </source>
</evidence>
<feature type="domain" description="Type II secretion system protein GspE N-terminal" evidence="9">
    <location>
        <begin position="522"/>
        <end position="607"/>
    </location>
</feature>
<dbReference type="Gene3D" id="3.90.550.10">
    <property type="entry name" value="Spore Coat Polysaccharide Biosynthesis Protein SpsA, Chain A"/>
    <property type="match status" value="1"/>
</dbReference>
<evidence type="ECO:0000256" key="6">
    <source>
        <dbReference type="ARBA" id="ARBA00023136"/>
    </source>
</evidence>
<keyword evidence="6 8" id="KW-0472">Membrane</keyword>
<evidence type="ECO:0000256" key="3">
    <source>
        <dbReference type="ARBA" id="ARBA00022679"/>
    </source>
</evidence>
<feature type="transmembrane region" description="Helical" evidence="8">
    <location>
        <begin position="965"/>
        <end position="984"/>
    </location>
</feature>
<feature type="domain" description="Type II secretion system protein GspE N-terminal" evidence="9">
    <location>
        <begin position="51"/>
        <end position="122"/>
    </location>
</feature>
<dbReference type="InterPro" id="IPR050321">
    <property type="entry name" value="Glycosyltr_2/OpgH_subfam"/>
</dbReference>
<dbReference type="PANTHER" id="PTHR43867">
    <property type="entry name" value="CELLULOSE SYNTHASE CATALYTIC SUBUNIT A [UDP-FORMING]"/>
    <property type="match status" value="1"/>
</dbReference>
<evidence type="ECO:0008006" key="12">
    <source>
        <dbReference type="Google" id="ProtNLM"/>
    </source>
</evidence>
<feature type="region of interest" description="Disordered" evidence="7">
    <location>
        <begin position="278"/>
        <end position="313"/>
    </location>
</feature>
<organism evidence="11">
    <name type="scientific">uncultured Chloroflexota bacterium</name>
    <dbReference type="NCBI Taxonomy" id="166587"/>
    <lineage>
        <taxon>Bacteria</taxon>
        <taxon>Bacillati</taxon>
        <taxon>Chloroflexota</taxon>
        <taxon>environmental samples</taxon>
    </lineage>
</organism>
<feature type="compositionally biased region" description="Low complexity" evidence="7">
    <location>
        <begin position="294"/>
        <end position="312"/>
    </location>
</feature>
<feature type="domain" description="Type II secretion system protein GspE N-terminal" evidence="9">
    <location>
        <begin position="375"/>
        <end position="457"/>
    </location>
</feature>
<name>A0A6J4HS83_9CHLR</name>
<keyword evidence="3" id="KW-0808">Transferase</keyword>
<feature type="domain" description="Glycosyltransferase 2-like" evidence="10">
    <location>
        <begin position="1097"/>
        <end position="1295"/>
    </location>
</feature>
<dbReference type="InterPro" id="IPR001173">
    <property type="entry name" value="Glyco_trans_2-like"/>
</dbReference>
<protein>
    <recommendedName>
        <fullName evidence="12">Type II secretory pathway, ATPase PulE/Tfp pilus assembly pathway, ATPase PilB</fullName>
    </recommendedName>
</protein>
<evidence type="ECO:0000256" key="2">
    <source>
        <dbReference type="ARBA" id="ARBA00022676"/>
    </source>
</evidence>
<evidence type="ECO:0000256" key="8">
    <source>
        <dbReference type="SAM" id="Phobius"/>
    </source>
</evidence>
<dbReference type="GO" id="GO:0016020">
    <property type="term" value="C:membrane"/>
    <property type="evidence" value="ECO:0007669"/>
    <property type="project" value="UniProtKB-SubCell"/>
</dbReference>
<feature type="domain" description="Type II secretion system protein GspE N-terminal" evidence="9">
    <location>
        <begin position="830"/>
        <end position="912"/>
    </location>
</feature>
<keyword evidence="4 8" id="KW-0812">Transmembrane</keyword>
<dbReference type="Pfam" id="PF13632">
    <property type="entry name" value="Glyco_trans_2_3"/>
    <property type="match status" value="1"/>
</dbReference>
<evidence type="ECO:0000313" key="11">
    <source>
        <dbReference type="EMBL" id="CAA9229679.1"/>
    </source>
</evidence>
<dbReference type="InterPro" id="IPR007831">
    <property type="entry name" value="T2SS_GspE_N"/>
</dbReference>
<dbReference type="InterPro" id="IPR037257">
    <property type="entry name" value="T2SS_E_N_sf"/>
</dbReference>
<evidence type="ECO:0000256" key="7">
    <source>
        <dbReference type="SAM" id="MobiDB-lite"/>
    </source>
</evidence>
<gene>
    <name evidence="11" type="ORF">AVDCRST_MAG77-933</name>
</gene>
<feature type="domain" description="Type II secretion system protein GspE N-terminal" evidence="9">
    <location>
        <begin position="700"/>
        <end position="774"/>
    </location>
</feature>
<comment type="subcellular location">
    <subcellularLocation>
        <location evidence="1">Membrane</location>
        <topology evidence="1">Multi-pass membrane protein</topology>
    </subcellularLocation>
</comment>